<keyword evidence="3" id="KW-1185">Reference proteome</keyword>
<dbReference type="PROSITE" id="PS50097">
    <property type="entry name" value="BTB"/>
    <property type="match status" value="1"/>
</dbReference>
<dbReference type="InterPro" id="IPR000210">
    <property type="entry name" value="BTB/POZ_dom"/>
</dbReference>
<comment type="caution">
    <text evidence="2">The sequence shown here is derived from an EMBL/GenBank/DDBJ whole genome shotgun (WGS) entry which is preliminary data.</text>
</comment>
<feature type="domain" description="BTB" evidence="1">
    <location>
        <begin position="19"/>
        <end position="86"/>
    </location>
</feature>
<evidence type="ECO:0000313" key="2">
    <source>
        <dbReference type="EMBL" id="KAJ4151650.1"/>
    </source>
</evidence>
<dbReference type="Gene3D" id="3.30.710.10">
    <property type="entry name" value="Potassium Channel Kv1.1, Chain A"/>
    <property type="match status" value="1"/>
</dbReference>
<dbReference type="PANTHER" id="PTHR47843">
    <property type="entry name" value="BTB DOMAIN-CONTAINING PROTEIN-RELATED"/>
    <property type="match status" value="1"/>
</dbReference>
<dbReference type="KEGG" id="amus:LMH87_012339"/>
<dbReference type="AlphaFoldDB" id="A0A9W8QDH5"/>
<organism evidence="2 3">
    <name type="scientific">Akanthomyces muscarius</name>
    <name type="common">Entomopathogenic fungus</name>
    <name type="synonym">Lecanicillium muscarium</name>
    <dbReference type="NCBI Taxonomy" id="2231603"/>
    <lineage>
        <taxon>Eukaryota</taxon>
        <taxon>Fungi</taxon>
        <taxon>Dikarya</taxon>
        <taxon>Ascomycota</taxon>
        <taxon>Pezizomycotina</taxon>
        <taxon>Sordariomycetes</taxon>
        <taxon>Hypocreomycetidae</taxon>
        <taxon>Hypocreales</taxon>
        <taxon>Cordycipitaceae</taxon>
        <taxon>Akanthomyces</taxon>
    </lineage>
</organism>
<dbReference type="GeneID" id="80899498"/>
<dbReference type="CDD" id="cd18186">
    <property type="entry name" value="BTB_POZ_ZBTB_KLHL-like"/>
    <property type="match status" value="1"/>
</dbReference>
<proteinExistence type="predicted"/>
<dbReference type="InterPro" id="IPR011333">
    <property type="entry name" value="SKP1/BTB/POZ_sf"/>
</dbReference>
<evidence type="ECO:0000313" key="3">
    <source>
        <dbReference type="Proteomes" id="UP001144673"/>
    </source>
</evidence>
<dbReference type="RefSeq" id="XP_056053364.1">
    <property type="nucleotide sequence ID" value="XM_056201631.1"/>
</dbReference>
<accession>A0A9W8QDH5</accession>
<dbReference type="EMBL" id="JAJHUN010000009">
    <property type="protein sequence ID" value="KAJ4151650.1"/>
    <property type="molecule type" value="Genomic_DNA"/>
</dbReference>
<reference evidence="2" key="1">
    <citation type="journal article" date="2023" name="Access Microbiol">
        <title>De-novo genome assembly for Akanthomyces muscarius, a biocontrol agent of insect agricultural pests.</title>
        <authorList>
            <person name="Erdos Z."/>
            <person name="Studholme D.J."/>
            <person name="Raymond B."/>
            <person name="Sharma M."/>
        </authorList>
    </citation>
    <scope>NUCLEOTIDE SEQUENCE</scope>
    <source>
        <strain evidence="2">Ve6</strain>
    </source>
</reference>
<name>A0A9W8QDH5_AKAMU</name>
<dbReference type="PANTHER" id="PTHR47843:SF5">
    <property type="entry name" value="BTB_POZ DOMAIN PROTEIN"/>
    <property type="match status" value="1"/>
</dbReference>
<dbReference type="Pfam" id="PF00651">
    <property type="entry name" value="BTB"/>
    <property type="match status" value="1"/>
</dbReference>
<dbReference type="Proteomes" id="UP001144673">
    <property type="component" value="Chromosome 4"/>
</dbReference>
<gene>
    <name evidence="2" type="ORF">LMH87_012339</name>
</gene>
<evidence type="ECO:0000259" key="1">
    <source>
        <dbReference type="PROSITE" id="PS50097"/>
    </source>
</evidence>
<dbReference type="SUPFAM" id="SSF54695">
    <property type="entry name" value="POZ domain"/>
    <property type="match status" value="1"/>
</dbReference>
<protein>
    <recommendedName>
        <fullName evidence="1">BTB domain-containing protein</fullName>
    </recommendedName>
</protein>
<sequence length="306" mass="33945">MADSHFTSILATIRSGEFSDLKFVCNDKAFFVHKNIVCTQSSVLDSTIKVRLAEPVSDTISMHGFEIPTVESFVQFLYTGDYANTKQEGQEGSQQDGNVRPELLGHIHCREIASRFKVDRLMNPSRAKLEALIDKHQDSSDLRSALPAAIRLAHTVSTSQDVMDLLSASVARNIDEIMDDDLLSNISDVPEFLLAVLKHSARNASQLKTERAKRMQELKEQEQTASTIPEGSLKLPRDTKSWINNYCKMSFNAEFTDAFELICRGCHSNQDLAKIQKPKPSSPFFGAPASSRPLLFGSNKGMFGGA</sequence>